<protein>
    <submittedName>
        <fullName evidence="8">Acetyltransferase (GNAT) family protein</fullName>
    </submittedName>
</protein>
<dbReference type="Pfam" id="PF13508">
    <property type="entry name" value="Acetyltransf_7"/>
    <property type="match status" value="1"/>
</dbReference>
<name>A0ABD7QPQ2_RAOOR</name>
<dbReference type="PROSITE" id="PS51186">
    <property type="entry name" value="GNAT"/>
    <property type="match status" value="1"/>
</dbReference>
<dbReference type="InterPro" id="IPR000182">
    <property type="entry name" value="GNAT_dom"/>
</dbReference>
<dbReference type="SUPFAM" id="SSF55729">
    <property type="entry name" value="Acyl-CoA N-acyltransferases (Nat)"/>
    <property type="match status" value="1"/>
</dbReference>
<dbReference type="PANTHER" id="PTHR36449">
    <property type="entry name" value="ACETYLTRANSFERASE-RELATED"/>
    <property type="match status" value="1"/>
</dbReference>
<keyword evidence="2" id="KW-0678">Repressor</keyword>
<accession>A0ABD7QPQ2</accession>
<dbReference type="RefSeq" id="WP_132510439.1">
    <property type="nucleotide sequence ID" value="NZ_SLYQ01000001.1"/>
</dbReference>
<dbReference type="AlphaFoldDB" id="A0ABD7QPQ2"/>
<keyword evidence="4" id="KW-0808">Transferase</keyword>
<comment type="similarity">
    <text evidence="1">Belongs to the acetyltransferase family. GNAT subfamily.</text>
</comment>
<keyword evidence="3" id="KW-1277">Toxin-antitoxin system</keyword>
<reference evidence="8 9" key="1">
    <citation type="submission" date="2019-03" db="EMBL/GenBank/DDBJ databases">
        <title>Genomic analyses of the natural microbiome of Caenorhabditis elegans.</title>
        <authorList>
            <person name="Samuel B."/>
        </authorList>
    </citation>
    <scope>NUCLEOTIDE SEQUENCE [LARGE SCALE GENOMIC DNA]</scope>
    <source>
        <strain evidence="8 9">JUb54</strain>
    </source>
</reference>
<feature type="domain" description="N-acetyltransferase" evidence="7">
    <location>
        <begin position="4"/>
        <end position="169"/>
    </location>
</feature>
<dbReference type="Proteomes" id="UP000295263">
    <property type="component" value="Unassembled WGS sequence"/>
</dbReference>
<gene>
    <name evidence="8" type="ORF">EC841_101570</name>
</gene>
<evidence type="ECO:0000256" key="6">
    <source>
        <dbReference type="ARBA" id="ARBA00049880"/>
    </source>
</evidence>
<dbReference type="GO" id="GO:0016746">
    <property type="term" value="F:acyltransferase activity"/>
    <property type="evidence" value="ECO:0007669"/>
    <property type="project" value="UniProtKB-KW"/>
</dbReference>
<dbReference type="EMBL" id="SLYQ01000001">
    <property type="protein sequence ID" value="TCQ76758.1"/>
    <property type="molecule type" value="Genomic_DNA"/>
</dbReference>
<evidence type="ECO:0000256" key="5">
    <source>
        <dbReference type="ARBA" id="ARBA00023315"/>
    </source>
</evidence>
<dbReference type="InterPro" id="IPR016181">
    <property type="entry name" value="Acyl_CoA_acyltransferase"/>
</dbReference>
<evidence type="ECO:0000256" key="2">
    <source>
        <dbReference type="ARBA" id="ARBA00022491"/>
    </source>
</evidence>
<evidence type="ECO:0000313" key="8">
    <source>
        <dbReference type="EMBL" id="TCQ76758.1"/>
    </source>
</evidence>
<comment type="catalytic activity">
    <reaction evidence="6">
        <text>glycyl-tRNA(Gly) + acetyl-CoA = N-acetylglycyl-tRNA(Gly) + CoA + H(+)</text>
        <dbReference type="Rhea" id="RHEA:81867"/>
        <dbReference type="Rhea" id="RHEA-COMP:9683"/>
        <dbReference type="Rhea" id="RHEA-COMP:19766"/>
        <dbReference type="ChEBI" id="CHEBI:15378"/>
        <dbReference type="ChEBI" id="CHEBI:57287"/>
        <dbReference type="ChEBI" id="CHEBI:57288"/>
        <dbReference type="ChEBI" id="CHEBI:78522"/>
        <dbReference type="ChEBI" id="CHEBI:232036"/>
    </reaction>
</comment>
<sequence length="172" mass="19352">MITYDIEPIKKDFPYDISAFDCGNEALNLFLSEHLQRQDEKQILRGYVYLAYGDGLPKALGFFTLSGGSFERSRFPSKSQQKKIPYINTPCIILGRLAVDRTVQRQGIGEMLVIEAAKIVLQSANAIGLHGMFVDAKNEAACKFYENLGFTRLLGDNGNLFFYPTSRIEQLP</sequence>
<evidence type="ECO:0000256" key="4">
    <source>
        <dbReference type="ARBA" id="ARBA00022679"/>
    </source>
</evidence>
<dbReference type="PANTHER" id="PTHR36449:SF1">
    <property type="entry name" value="ACETYLTRANSFERASE"/>
    <property type="match status" value="1"/>
</dbReference>
<evidence type="ECO:0000256" key="3">
    <source>
        <dbReference type="ARBA" id="ARBA00022649"/>
    </source>
</evidence>
<evidence type="ECO:0000256" key="1">
    <source>
        <dbReference type="ARBA" id="ARBA00009342"/>
    </source>
</evidence>
<comment type="caution">
    <text evidence="8">The sequence shown here is derived from an EMBL/GenBank/DDBJ whole genome shotgun (WGS) entry which is preliminary data.</text>
</comment>
<keyword evidence="5" id="KW-0012">Acyltransferase</keyword>
<evidence type="ECO:0000313" key="9">
    <source>
        <dbReference type="Proteomes" id="UP000295263"/>
    </source>
</evidence>
<evidence type="ECO:0000259" key="7">
    <source>
        <dbReference type="PROSITE" id="PS51186"/>
    </source>
</evidence>
<proteinExistence type="inferred from homology"/>
<dbReference type="Gene3D" id="3.40.630.30">
    <property type="match status" value="1"/>
</dbReference>
<organism evidence="8 9">
    <name type="scientific">Raoultella ornithinolytica</name>
    <name type="common">Klebsiella ornithinolytica</name>
    <dbReference type="NCBI Taxonomy" id="54291"/>
    <lineage>
        <taxon>Bacteria</taxon>
        <taxon>Pseudomonadati</taxon>
        <taxon>Pseudomonadota</taxon>
        <taxon>Gammaproteobacteria</taxon>
        <taxon>Enterobacterales</taxon>
        <taxon>Enterobacteriaceae</taxon>
        <taxon>Klebsiella/Raoultella group</taxon>
        <taxon>Raoultella</taxon>
    </lineage>
</organism>